<dbReference type="SUPFAM" id="SSF52283">
    <property type="entry name" value="Formate/glycerate dehydrogenase catalytic domain-like"/>
    <property type="match status" value="1"/>
</dbReference>
<keyword evidence="2" id="KW-0560">Oxidoreductase</keyword>
<evidence type="ECO:0000259" key="4">
    <source>
        <dbReference type="Pfam" id="PF02826"/>
    </source>
</evidence>
<organism evidence="5 6">
    <name type="scientific">Komagataeibacter melomenusus</name>
    <dbReference type="NCBI Taxonomy" id="2766578"/>
    <lineage>
        <taxon>Bacteria</taxon>
        <taxon>Pseudomonadati</taxon>
        <taxon>Pseudomonadota</taxon>
        <taxon>Alphaproteobacteria</taxon>
        <taxon>Acetobacterales</taxon>
        <taxon>Acetobacteraceae</taxon>
        <taxon>Komagataeibacter</taxon>
    </lineage>
</organism>
<dbReference type="Proteomes" id="UP000623090">
    <property type="component" value="Unassembled WGS sequence"/>
</dbReference>
<reference evidence="5 6" key="1">
    <citation type="journal article" date="2020" name="Microorganisms">
        <title>Description of Komagataeibacter melaceti sp. nov. and Komagataeibacter melomenusus sp. nov. Isolated from Apple Cider Vinegar.</title>
        <authorList>
            <person name="Maric L."/>
            <person name="Cleenwerck I."/>
            <person name="Accetto T."/>
            <person name="Vandamme P."/>
            <person name="Trcek J."/>
        </authorList>
    </citation>
    <scope>NUCLEOTIDE SEQUENCE [LARGE SCALE GENOMIC DNA]</scope>
    <source>
        <strain evidence="5 6">AV436</strain>
    </source>
</reference>
<dbReference type="Pfam" id="PF02826">
    <property type="entry name" value="2-Hacid_dh_C"/>
    <property type="match status" value="1"/>
</dbReference>
<dbReference type="InterPro" id="IPR006140">
    <property type="entry name" value="D-isomer_DH_NAD-bd"/>
</dbReference>
<evidence type="ECO:0000256" key="2">
    <source>
        <dbReference type="ARBA" id="ARBA00023002"/>
    </source>
</evidence>
<evidence type="ECO:0000313" key="5">
    <source>
        <dbReference type="EMBL" id="NPC65589.1"/>
    </source>
</evidence>
<dbReference type="InterPro" id="IPR036291">
    <property type="entry name" value="NAD(P)-bd_dom_sf"/>
</dbReference>
<feature type="domain" description="D-isomer specific 2-hydroxyacid dehydrogenase NAD-binding" evidence="4">
    <location>
        <begin position="101"/>
        <end position="279"/>
    </location>
</feature>
<evidence type="ECO:0000313" key="6">
    <source>
        <dbReference type="Proteomes" id="UP000623090"/>
    </source>
</evidence>
<evidence type="ECO:0000256" key="1">
    <source>
        <dbReference type="ARBA" id="ARBA00005854"/>
    </source>
</evidence>
<keyword evidence="6" id="KW-1185">Reference proteome</keyword>
<dbReference type="EMBL" id="JABJWC010000006">
    <property type="protein sequence ID" value="NPC65589.1"/>
    <property type="molecule type" value="Genomic_DNA"/>
</dbReference>
<dbReference type="PANTHER" id="PTHR42789">
    <property type="entry name" value="D-ISOMER SPECIFIC 2-HYDROXYACID DEHYDROGENASE FAMILY PROTEIN (AFU_ORTHOLOGUE AFUA_6G10090)"/>
    <property type="match status" value="1"/>
</dbReference>
<sequence length="313" mass="33506">MTPSAMEKFSAFLPAGWELATSATRGEEDQIKAISHATYAITGDVPVTAAMLRAGAANGLKAVHKWGVGYDNIDLATARELKVRILRTTGSNAVAVAETALALIMALQRNIVTGHVGIEHGEWLKGRLPAPSMTLSGKTIGLVGLGYIGKQVARLVRGFGCTILYNKPTRLDPAEERELGVTYVDRKDLFTRSDVISFHCALSADTAGMVNRQSLQLMRKNAILINTARGGLIVEDDLIEALENGALRGAGLDVFATEPLPQDHPFRHTRNLVMTPHIGASSADAYAPSVKRMIGNLECVEAGMEPPALDVLV</sequence>
<dbReference type="SUPFAM" id="SSF51735">
    <property type="entry name" value="NAD(P)-binding Rossmann-fold domains"/>
    <property type="match status" value="1"/>
</dbReference>
<accession>A0ABX2ACM6</accession>
<gene>
    <name evidence="5" type="ORF">HNW77_04055</name>
</gene>
<protein>
    <submittedName>
        <fullName evidence="5">3-phosphoglycerate dehydrogenase</fullName>
    </submittedName>
</protein>
<dbReference type="InterPro" id="IPR029753">
    <property type="entry name" value="D-isomer_DH_CS"/>
</dbReference>
<dbReference type="Gene3D" id="3.40.50.720">
    <property type="entry name" value="NAD(P)-binding Rossmann-like Domain"/>
    <property type="match status" value="2"/>
</dbReference>
<proteinExistence type="inferred from homology"/>
<keyword evidence="3" id="KW-0520">NAD</keyword>
<name>A0ABX2ACM6_9PROT</name>
<dbReference type="InterPro" id="IPR050857">
    <property type="entry name" value="D-2-hydroxyacid_DH"/>
</dbReference>
<comment type="similarity">
    <text evidence="1">Belongs to the D-isomer specific 2-hydroxyacid dehydrogenase family.</text>
</comment>
<comment type="caution">
    <text evidence="5">The sequence shown here is derived from an EMBL/GenBank/DDBJ whole genome shotgun (WGS) entry which is preliminary data.</text>
</comment>
<dbReference type="PANTHER" id="PTHR42789:SF1">
    <property type="entry name" value="D-ISOMER SPECIFIC 2-HYDROXYACID DEHYDROGENASE FAMILY PROTEIN (AFU_ORTHOLOGUE AFUA_6G10090)"/>
    <property type="match status" value="1"/>
</dbReference>
<evidence type="ECO:0000256" key="3">
    <source>
        <dbReference type="ARBA" id="ARBA00023027"/>
    </source>
</evidence>
<dbReference type="PROSITE" id="PS00671">
    <property type="entry name" value="D_2_HYDROXYACID_DH_3"/>
    <property type="match status" value="1"/>
</dbReference>